<sequence>MKASIQSLSTSSCKVLGTIVDVRFDERVSSILTGLEVLDNHIVIRASVPRFNLDFTFKQKNDIAEGVEGELEKAMSAYRFEIVQTLIVDIKPDAQMKIAMNEINSEVGNPDFKTQWRASVKITHERMNERLKKKF</sequence>
<evidence type="ECO:0000313" key="2">
    <source>
        <dbReference type="EMBL" id="KAL2501405.1"/>
    </source>
</evidence>
<dbReference type="EMBL" id="JBFOLJ010000010">
    <property type="protein sequence ID" value="KAL2501405.1"/>
    <property type="molecule type" value="Genomic_DNA"/>
</dbReference>
<proteinExistence type="predicted"/>
<gene>
    <name evidence="2" type="ORF">Fot_35253</name>
</gene>
<feature type="domain" description="Band 7" evidence="1">
    <location>
        <begin position="43"/>
        <end position="102"/>
    </location>
</feature>
<dbReference type="Proteomes" id="UP001604277">
    <property type="component" value="Unassembled WGS sequence"/>
</dbReference>
<organism evidence="2 3">
    <name type="scientific">Forsythia ovata</name>
    <dbReference type="NCBI Taxonomy" id="205694"/>
    <lineage>
        <taxon>Eukaryota</taxon>
        <taxon>Viridiplantae</taxon>
        <taxon>Streptophyta</taxon>
        <taxon>Embryophyta</taxon>
        <taxon>Tracheophyta</taxon>
        <taxon>Spermatophyta</taxon>
        <taxon>Magnoliopsida</taxon>
        <taxon>eudicotyledons</taxon>
        <taxon>Gunneridae</taxon>
        <taxon>Pentapetalae</taxon>
        <taxon>asterids</taxon>
        <taxon>lamiids</taxon>
        <taxon>Lamiales</taxon>
        <taxon>Oleaceae</taxon>
        <taxon>Forsythieae</taxon>
        <taxon>Forsythia</taxon>
    </lineage>
</organism>
<keyword evidence="3" id="KW-1185">Reference proteome</keyword>
<comment type="caution">
    <text evidence="2">The sequence shown here is derived from an EMBL/GenBank/DDBJ whole genome shotgun (WGS) entry which is preliminary data.</text>
</comment>
<protein>
    <submittedName>
        <fullName evidence="2">Hypersensitive-induced response protein 2</fullName>
    </submittedName>
</protein>
<dbReference type="PANTHER" id="PTHR43327:SF31">
    <property type="entry name" value="HYPERSENSITIVE-INDUCED RESPONSE PROTEIN 2"/>
    <property type="match status" value="1"/>
</dbReference>
<dbReference type="InterPro" id="IPR001107">
    <property type="entry name" value="Band_7"/>
</dbReference>
<accession>A0ABD1SLA0</accession>
<dbReference type="PANTHER" id="PTHR43327">
    <property type="entry name" value="STOMATIN-LIKE PROTEIN 2, MITOCHONDRIAL"/>
    <property type="match status" value="1"/>
</dbReference>
<reference evidence="3" key="1">
    <citation type="submission" date="2024-07" db="EMBL/GenBank/DDBJ databases">
        <title>Two chromosome-level genome assemblies of Korean endemic species Abeliophyllum distichum and Forsythia ovata (Oleaceae).</title>
        <authorList>
            <person name="Jang H."/>
        </authorList>
    </citation>
    <scope>NUCLEOTIDE SEQUENCE [LARGE SCALE GENOMIC DNA]</scope>
</reference>
<dbReference type="InterPro" id="IPR036013">
    <property type="entry name" value="Band_7/SPFH_dom_sf"/>
</dbReference>
<dbReference type="AlphaFoldDB" id="A0ABD1SLA0"/>
<name>A0ABD1SLA0_9LAMI</name>
<evidence type="ECO:0000313" key="3">
    <source>
        <dbReference type="Proteomes" id="UP001604277"/>
    </source>
</evidence>
<dbReference type="InterPro" id="IPR050710">
    <property type="entry name" value="Band7/mec-2_domain"/>
</dbReference>
<evidence type="ECO:0000259" key="1">
    <source>
        <dbReference type="Pfam" id="PF01145"/>
    </source>
</evidence>
<dbReference type="SUPFAM" id="SSF117892">
    <property type="entry name" value="Band 7/SPFH domain"/>
    <property type="match status" value="1"/>
</dbReference>
<dbReference type="Pfam" id="PF01145">
    <property type="entry name" value="Band_7"/>
    <property type="match status" value="1"/>
</dbReference>